<comment type="function">
    <text evidence="2">Participates in chromosomal partition during cell division. May act via the formation of a condensin-like complex containing Smc and ScpB that pull DNA away from mid-cell into both cell halves.</text>
</comment>
<dbReference type="KEGG" id="dti:Desti_2441"/>
<dbReference type="RefSeq" id="WP_014810266.1">
    <property type="nucleotide sequence ID" value="NC_018025.1"/>
</dbReference>
<dbReference type="eggNOG" id="COG1354">
    <property type="taxonomic scope" value="Bacteria"/>
</dbReference>
<dbReference type="GO" id="GO:0005737">
    <property type="term" value="C:cytoplasm"/>
    <property type="evidence" value="ECO:0007669"/>
    <property type="project" value="UniProtKB-SubCell"/>
</dbReference>
<organism evidence="3 4">
    <name type="scientific">Desulfomonile tiedjei (strain ATCC 49306 / DSM 6799 / DCB-1)</name>
    <dbReference type="NCBI Taxonomy" id="706587"/>
    <lineage>
        <taxon>Bacteria</taxon>
        <taxon>Pseudomonadati</taxon>
        <taxon>Thermodesulfobacteriota</taxon>
        <taxon>Desulfomonilia</taxon>
        <taxon>Desulfomonilales</taxon>
        <taxon>Desulfomonilaceae</taxon>
        <taxon>Desulfomonile</taxon>
    </lineage>
</organism>
<evidence type="ECO:0000256" key="2">
    <source>
        <dbReference type="HAMAP-Rule" id="MF_01805"/>
    </source>
</evidence>
<evidence type="ECO:0000313" key="4">
    <source>
        <dbReference type="Proteomes" id="UP000006055"/>
    </source>
</evidence>
<gene>
    <name evidence="2" type="primary">scpA</name>
    <name evidence="3" type="ordered locus">Desti_2441</name>
</gene>
<sequence>MSYEIKLEVFEGPLDLLLHLIHKNEVSITDIPIALITQQYLETIELMKSLNLDVAGEYLIMAAYLTHIKSQMLLPADESEEEGSEQIADPRDELVAHLLEYKRYKEVAEMLGTMPQLESDVFARESAEDSEEIPKSHQPLEVRLSDLLSALRDVLERTPRRDLMELQPETLLVKDKIIEILDRLGSRPWITFQSLFDKDESRRNVLTTFLALLEIVKLQLVRIYQEVPYGTILISRREGEEAKTAGDAAETIDSAE</sequence>
<dbReference type="HAMAP" id="MF_01805">
    <property type="entry name" value="ScpA"/>
    <property type="match status" value="1"/>
</dbReference>
<protein>
    <recommendedName>
        <fullName evidence="1 2">Segregation and condensation protein A</fullName>
    </recommendedName>
</protein>
<dbReference type="Pfam" id="PF02616">
    <property type="entry name" value="SMC_ScpA"/>
    <property type="match status" value="1"/>
</dbReference>
<dbReference type="PANTHER" id="PTHR33969">
    <property type="entry name" value="SEGREGATION AND CONDENSATION PROTEIN A"/>
    <property type="match status" value="1"/>
</dbReference>
<dbReference type="Proteomes" id="UP000006055">
    <property type="component" value="Chromosome"/>
</dbReference>
<evidence type="ECO:0000313" key="3">
    <source>
        <dbReference type="EMBL" id="AFM25123.1"/>
    </source>
</evidence>
<keyword evidence="2" id="KW-0132">Cell division</keyword>
<evidence type="ECO:0000256" key="1">
    <source>
        <dbReference type="ARBA" id="ARBA00044777"/>
    </source>
</evidence>
<comment type="similarity">
    <text evidence="2">Belongs to the ScpA family.</text>
</comment>
<comment type="subcellular location">
    <subcellularLocation>
        <location evidence="2">Cytoplasm</location>
    </subcellularLocation>
    <text evidence="2">Associated with two foci at the outer edges of the nucleoid region in young cells, and at four foci within both cell halves in older cells.</text>
</comment>
<dbReference type="Gene3D" id="6.10.250.2410">
    <property type="match status" value="1"/>
</dbReference>
<dbReference type="EMBL" id="CP003360">
    <property type="protein sequence ID" value="AFM25123.1"/>
    <property type="molecule type" value="Genomic_DNA"/>
</dbReference>
<dbReference type="HOGENOM" id="CLU_038686_3_2_7"/>
<dbReference type="OrthoDB" id="9811016at2"/>
<dbReference type="PATRIC" id="fig|706587.4.peg.2806"/>
<dbReference type="InterPro" id="IPR023093">
    <property type="entry name" value="ScpA-like_C"/>
</dbReference>
<dbReference type="STRING" id="706587.Desti_2441"/>
<name>I4C6D2_DESTA</name>
<keyword evidence="4" id="KW-1185">Reference proteome</keyword>
<proteinExistence type="inferred from homology"/>
<dbReference type="GO" id="GO:0007059">
    <property type="term" value="P:chromosome segregation"/>
    <property type="evidence" value="ECO:0007669"/>
    <property type="project" value="UniProtKB-UniRule"/>
</dbReference>
<dbReference type="GO" id="GO:0006260">
    <property type="term" value="P:DNA replication"/>
    <property type="evidence" value="ECO:0007669"/>
    <property type="project" value="UniProtKB-UniRule"/>
</dbReference>
<dbReference type="Gene3D" id="1.10.10.580">
    <property type="entry name" value="Structural maintenance of chromosome 1. Chain E"/>
    <property type="match status" value="1"/>
</dbReference>
<reference evidence="4" key="1">
    <citation type="submission" date="2012-06" db="EMBL/GenBank/DDBJ databases">
        <title>Complete sequence of chromosome of Desulfomonile tiedjei DSM 6799.</title>
        <authorList>
            <person name="Lucas S."/>
            <person name="Copeland A."/>
            <person name="Lapidus A."/>
            <person name="Glavina del Rio T."/>
            <person name="Dalin E."/>
            <person name="Tice H."/>
            <person name="Bruce D."/>
            <person name="Goodwin L."/>
            <person name="Pitluck S."/>
            <person name="Peters L."/>
            <person name="Ovchinnikova G."/>
            <person name="Zeytun A."/>
            <person name="Lu M."/>
            <person name="Kyrpides N."/>
            <person name="Mavromatis K."/>
            <person name="Ivanova N."/>
            <person name="Brettin T."/>
            <person name="Detter J.C."/>
            <person name="Han C."/>
            <person name="Larimer F."/>
            <person name="Land M."/>
            <person name="Hauser L."/>
            <person name="Markowitz V."/>
            <person name="Cheng J.-F."/>
            <person name="Hugenholtz P."/>
            <person name="Woyke T."/>
            <person name="Wu D."/>
            <person name="Spring S."/>
            <person name="Schroeder M."/>
            <person name="Brambilla E."/>
            <person name="Klenk H.-P."/>
            <person name="Eisen J.A."/>
        </authorList>
    </citation>
    <scope>NUCLEOTIDE SEQUENCE [LARGE SCALE GENOMIC DNA]</scope>
    <source>
        <strain evidence="4">ATCC 49306 / DSM 6799 / DCB-1</strain>
    </source>
</reference>
<keyword evidence="2" id="KW-0159">Chromosome partition</keyword>
<keyword evidence="2" id="KW-0963">Cytoplasm</keyword>
<dbReference type="GO" id="GO:0051301">
    <property type="term" value="P:cell division"/>
    <property type="evidence" value="ECO:0007669"/>
    <property type="project" value="UniProtKB-KW"/>
</dbReference>
<dbReference type="PANTHER" id="PTHR33969:SF2">
    <property type="entry name" value="SEGREGATION AND CONDENSATION PROTEIN A"/>
    <property type="match status" value="1"/>
</dbReference>
<accession>I4C6D2</accession>
<keyword evidence="2" id="KW-0131">Cell cycle</keyword>
<comment type="subunit">
    <text evidence="2">Component of a cohesin-like complex composed of ScpA, ScpB and the Smc homodimer, in which ScpA and ScpB bind to the head domain of Smc. The presence of the three proteins is required for the association of the complex with DNA.</text>
</comment>
<dbReference type="InterPro" id="IPR003768">
    <property type="entry name" value="ScpA"/>
</dbReference>
<dbReference type="AlphaFoldDB" id="I4C6D2"/>